<sequence length="381" mass="43091">MNNNFTRTKNKCKMRRKCKREEDFMIERLYANISRPDSARLLLEAGTIGEALLLKKYHVLGVQVPDLSDYERDCRIETYNLWPIKVFGSRRRIKRAQLIELGPEAATPIIKISPEARESVACPSNGSGWFIRLRKGKLETFSSEEVAEQKGINVWANDILAWVAGATGLTVVEIEKKGTNTEKRGWVNQLADNGDYPLHVWQAYIYFKYGQDFGAGRVDAAKLLQSGMSEEEQAALVGWLDGCPRRERNVAKMGVKQYTQEHLPECMLWHLVLDATKGAIRSNSCLYYELRYGWENVPITEEFDLNSVPRSFGERYIRFGLARESAYEIVKNLGKLIDQKGQSGLLVGLKALGQLSRNPEISSTKTLSTAFAAKIASQEGR</sequence>
<protein>
    <submittedName>
        <fullName evidence="1">Uncharacterized protein</fullName>
    </submittedName>
</protein>
<name>A0A1F5E5W9_9BACT</name>
<accession>A0A1F5E5W9</accession>
<comment type="caution">
    <text evidence="1">The sequence shown here is derived from an EMBL/GenBank/DDBJ whole genome shotgun (WGS) entry which is preliminary data.</text>
</comment>
<dbReference type="Proteomes" id="UP000177006">
    <property type="component" value="Unassembled WGS sequence"/>
</dbReference>
<evidence type="ECO:0000313" key="1">
    <source>
        <dbReference type="EMBL" id="OGD62758.1"/>
    </source>
</evidence>
<proteinExistence type="predicted"/>
<reference evidence="1 2" key="1">
    <citation type="journal article" date="2016" name="Nat. Commun.">
        <title>Thousands of microbial genomes shed light on interconnected biogeochemical processes in an aquifer system.</title>
        <authorList>
            <person name="Anantharaman K."/>
            <person name="Brown C.T."/>
            <person name="Hug L.A."/>
            <person name="Sharon I."/>
            <person name="Castelle C.J."/>
            <person name="Probst A.J."/>
            <person name="Thomas B.C."/>
            <person name="Singh A."/>
            <person name="Wilkins M.J."/>
            <person name="Karaoz U."/>
            <person name="Brodie E.L."/>
            <person name="Williams K.H."/>
            <person name="Hubbard S.S."/>
            <person name="Banfield J.F."/>
        </authorList>
    </citation>
    <scope>NUCLEOTIDE SEQUENCE [LARGE SCALE GENOMIC DNA]</scope>
</reference>
<organism evidence="1 2">
    <name type="scientific">Candidatus Beckwithbacteria bacterium RBG_13_42_9</name>
    <dbReference type="NCBI Taxonomy" id="1797457"/>
    <lineage>
        <taxon>Bacteria</taxon>
        <taxon>Candidatus Beckwithiibacteriota</taxon>
    </lineage>
</organism>
<dbReference type="EMBL" id="MEZK01000017">
    <property type="protein sequence ID" value="OGD62758.1"/>
    <property type="molecule type" value="Genomic_DNA"/>
</dbReference>
<dbReference type="STRING" id="1797457.A2160_04810"/>
<gene>
    <name evidence="1" type="ORF">A2160_04810</name>
</gene>
<evidence type="ECO:0000313" key="2">
    <source>
        <dbReference type="Proteomes" id="UP000177006"/>
    </source>
</evidence>
<dbReference type="AlphaFoldDB" id="A0A1F5E5W9"/>